<sequence length="593" mass="62139">MRTIHKYLPVLFSIIAMTFGSCSADYLDESDFPMEPGVGDTPLLNFDGQDNLTVSNDGGEYSFSFTANLPWMVESRASWVTLTCDDRGEGGKEPVKVTFTVSRNGTIEPRTGEIRVWITEDSEHIVTISQEATPIQELGNNWYVKADGTGDGSSWASPTTLSNALAAAVDNDKIYVAAGTHCPTAMLAGGNQVKDNTFHVAANVSIIGGFPADATEGAVADPDANPTILSGDIEGGPAFHVMVVTAPKSDIFSVNVSGVTITGGYANSSAQTITINGAKLHRSYGAGITVGNTNVAFTDCVIRDNYSPGYCGAVYVTGGGEARFTDCLFEENESGGNGACIWNSATLYMDGCTVRNNSNTGVGCGLYAYDNDKGEVKSYIYNTSFLNNRTDGIKNSRRGGGCYFRENSRSVAVNCTFDGNFGGNGAAVALYGTSALPSELTMISCTVTNNESAFTGGGVEAGDYTTLNMYNSIVAGNRDAEGYPDIVITSSNAGTSDLPAVLSYCIDGSAVYGKDKAAVSGAVFDFETMLSSISDGVRALSGDNNPALSYGMPVDELASIVTGMSPEVDPEILVSDQKGNDRTGNVMGAYTGD</sequence>
<dbReference type="PROSITE" id="PS51257">
    <property type="entry name" value="PROKAR_LIPOPROTEIN"/>
    <property type="match status" value="1"/>
</dbReference>
<name>A0A9D9I892_9BACT</name>
<evidence type="ECO:0000313" key="5">
    <source>
        <dbReference type="Proteomes" id="UP000823660"/>
    </source>
</evidence>
<feature type="domain" description="Right handed beta helix" evidence="3">
    <location>
        <begin position="313"/>
        <end position="482"/>
    </location>
</feature>
<dbReference type="SMART" id="SM00710">
    <property type="entry name" value="PbH1"/>
    <property type="match status" value="7"/>
</dbReference>
<comment type="caution">
    <text evidence="4">The sequence shown here is derived from an EMBL/GenBank/DDBJ whole genome shotgun (WGS) entry which is preliminary data.</text>
</comment>
<dbReference type="Proteomes" id="UP000823660">
    <property type="component" value="Unassembled WGS sequence"/>
</dbReference>
<feature type="chain" id="PRO_5038474168" evidence="1">
    <location>
        <begin position="24"/>
        <end position="593"/>
    </location>
</feature>
<proteinExistence type="predicted"/>
<dbReference type="InterPro" id="IPR012334">
    <property type="entry name" value="Pectin_lyas_fold"/>
</dbReference>
<evidence type="ECO:0000256" key="1">
    <source>
        <dbReference type="SAM" id="SignalP"/>
    </source>
</evidence>
<dbReference type="InterPro" id="IPR011050">
    <property type="entry name" value="Pectin_lyase_fold/virulence"/>
</dbReference>
<dbReference type="InterPro" id="IPR006626">
    <property type="entry name" value="PbH1"/>
</dbReference>
<gene>
    <name evidence="4" type="ORF">IAB99_08260</name>
</gene>
<dbReference type="CDD" id="cd14948">
    <property type="entry name" value="BACON"/>
    <property type="match status" value="1"/>
</dbReference>
<protein>
    <submittedName>
        <fullName evidence="4">Right-handed parallel beta-helix repeat-containing protein</fullName>
    </submittedName>
</protein>
<accession>A0A9D9I892</accession>
<feature type="signal peptide" evidence="1">
    <location>
        <begin position="1"/>
        <end position="23"/>
    </location>
</feature>
<keyword evidence="1" id="KW-0732">Signal</keyword>
<evidence type="ECO:0000259" key="3">
    <source>
        <dbReference type="Pfam" id="PF13229"/>
    </source>
</evidence>
<dbReference type="InterPro" id="IPR024361">
    <property type="entry name" value="BACON"/>
</dbReference>
<dbReference type="InterPro" id="IPR013783">
    <property type="entry name" value="Ig-like_fold"/>
</dbReference>
<dbReference type="Pfam" id="PF13004">
    <property type="entry name" value="BACON"/>
    <property type="match status" value="1"/>
</dbReference>
<organism evidence="4 5">
    <name type="scientific">Candidatus Cryptobacteroides faecipullorum</name>
    <dbReference type="NCBI Taxonomy" id="2840764"/>
    <lineage>
        <taxon>Bacteria</taxon>
        <taxon>Pseudomonadati</taxon>
        <taxon>Bacteroidota</taxon>
        <taxon>Bacteroidia</taxon>
        <taxon>Bacteroidales</taxon>
        <taxon>Candidatus Cryptobacteroides</taxon>
    </lineage>
</organism>
<reference evidence="4" key="2">
    <citation type="journal article" date="2021" name="PeerJ">
        <title>Extensive microbial diversity within the chicken gut microbiome revealed by metagenomics and culture.</title>
        <authorList>
            <person name="Gilroy R."/>
            <person name="Ravi A."/>
            <person name="Getino M."/>
            <person name="Pursley I."/>
            <person name="Horton D.L."/>
            <person name="Alikhan N.F."/>
            <person name="Baker D."/>
            <person name="Gharbi K."/>
            <person name="Hall N."/>
            <person name="Watson M."/>
            <person name="Adriaenssens E.M."/>
            <person name="Foster-Nyarko E."/>
            <person name="Jarju S."/>
            <person name="Secka A."/>
            <person name="Antonio M."/>
            <person name="Oren A."/>
            <person name="Chaudhuri R.R."/>
            <person name="La Ragione R."/>
            <person name="Hildebrand F."/>
            <person name="Pallen M.J."/>
        </authorList>
    </citation>
    <scope>NUCLEOTIDE SEQUENCE</scope>
    <source>
        <strain evidence="4">B1-15692</strain>
    </source>
</reference>
<dbReference type="Pfam" id="PF13229">
    <property type="entry name" value="Beta_helix"/>
    <property type="match status" value="1"/>
</dbReference>
<dbReference type="Gene3D" id="2.160.20.10">
    <property type="entry name" value="Single-stranded right-handed beta-helix, Pectin lyase-like"/>
    <property type="match status" value="1"/>
</dbReference>
<dbReference type="AlphaFoldDB" id="A0A9D9I892"/>
<dbReference type="Gene3D" id="2.60.40.10">
    <property type="entry name" value="Immunoglobulins"/>
    <property type="match status" value="1"/>
</dbReference>
<evidence type="ECO:0000313" key="4">
    <source>
        <dbReference type="EMBL" id="MBO8467736.1"/>
    </source>
</evidence>
<dbReference type="SUPFAM" id="SSF51126">
    <property type="entry name" value="Pectin lyase-like"/>
    <property type="match status" value="1"/>
</dbReference>
<evidence type="ECO:0000259" key="2">
    <source>
        <dbReference type="Pfam" id="PF13004"/>
    </source>
</evidence>
<feature type="domain" description="BACON" evidence="2">
    <location>
        <begin position="71"/>
        <end position="131"/>
    </location>
</feature>
<dbReference type="InterPro" id="IPR039448">
    <property type="entry name" value="Beta_helix"/>
</dbReference>
<reference evidence="4" key="1">
    <citation type="submission" date="2020-10" db="EMBL/GenBank/DDBJ databases">
        <authorList>
            <person name="Gilroy R."/>
        </authorList>
    </citation>
    <scope>NUCLEOTIDE SEQUENCE</scope>
    <source>
        <strain evidence="4">B1-15692</strain>
    </source>
</reference>
<dbReference type="EMBL" id="JADIMH010000051">
    <property type="protein sequence ID" value="MBO8467736.1"/>
    <property type="molecule type" value="Genomic_DNA"/>
</dbReference>